<proteinExistence type="predicted"/>
<evidence type="ECO:0000256" key="4">
    <source>
        <dbReference type="ARBA" id="ARBA00023033"/>
    </source>
</evidence>
<reference evidence="6 7" key="1">
    <citation type="submission" date="2018-06" db="EMBL/GenBank/DDBJ databases">
        <title>Genome analysis of cellulolytic fungus Trichoderma lentiforme CFAM-422.</title>
        <authorList>
            <person name="Steindorff A.S."/>
            <person name="Formighieri E.F."/>
            <person name="Midorikawa G.E.O."/>
            <person name="Tamietti M.S."/>
            <person name="Ramos E.Z."/>
            <person name="Silva A.S."/>
            <person name="Bon E.P.S."/>
            <person name="Mendes T.D."/>
            <person name="Damaso M.C.T."/>
            <person name="Favaro L.C.L."/>
        </authorList>
    </citation>
    <scope>NUCLEOTIDE SEQUENCE [LARGE SCALE GENOMIC DNA]</scope>
    <source>
        <strain evidence="6 7">CFAM-422</strain>
    </source>
</reference>
<evidence type="ECO:0000256" key="2">
    <source>
        <dbReference type="ARBA" id="ARBA00022827"/>
    </source>
</evidence>
<dbReference type="PANTHER" id="PTHR46972:SF1">
    <property type="entry name" value="FAD DEPENDENT OXIDOREDUCTASE DOMAIN-CONTAINING PROTEIN"/>
    <property type="match status" value="1"/>
</dbReference>
<dbReference type="InterPro" id="IPR002938">
    <property type="entry name" value="FAD-bd"/>
</dbReference>
<dbReference type="EMBL" id="QLNT01000035">
    <property type="protein sequence ID" value="KAF3055527.1"/>
    <property type="molecule type" value="Genomic_DNA"/>
</dbReference>
<dbReference type="Pfam" id="PF01494">
    <property type="entry name" value="FAD_binding_3"/>
    <property type="match status" value="1"/>
</dbReference>
<dbReference type="PANTHER" id="PTHR46972">
    <property type="entry name" value="MONOOXYGENASE ASQM-RELATED"/>
    <property type="match status" value="1"/>
</dbReference>
<sequence>LETPGKIFVLISSATHLNSLTFAYLYPPLRAPSMAPTIAIVGAGPCGLTLARLLECRGVDYVVYERDESEVSNRRGGSLDIHAQTGQLALKEAGLFDEFKKHARYEDTSFTIANQQGERVFRKDAGQGRDAPEIDRILLRQILLDSIPKEKVRWNHVLKSVTLEQDGHHILQFTNGSSASGFKLVVGADGAWSKVRPSITPAKPQYSGNHYIESRINLESPHYPTMVSKIGAGSFMCLGSSKEIVTQRQGNGSYRIYLGVTVPEDFVRGGTVNLEDTESARRLFLSSEYFGNWAEELKDLIRYSEDFRSWPLYYMDPETLRWDSVPGLTLVGDAAHLAVPNGEGVNCAMADALSLASKIATYGTDALNRAVAEYEEDMFRRGVEHIKDGLQMATLIRHKDGPDALISFFKTAMENAAQASA</sequence>
<keyword evidence="4" id="KW-0503">Monooxygenase</keyword>
<evidence type="ECO:0000256" key="1">
    <source>
        <dbReference type="ARBA" id="ARBA00022630"/>
    </source>
</evidence>
<comment type="caution">
    <text evidence="6">The sequence shown here is derived from an EMBL/GenBank/DDBJ whole genome shotgun (WGS) entry which is preliminary data.</text>
</comment>
<dbReference type="InterPro" id="IPR036188">
    <property type="entry name" value="FAD/NAD-bd_sf"/>
</dbReference>
<keyword evidence="3" id="KW-0560">Oxidoreductase</keyword>
<dbReference type="AlphaFoldDB" id="A0A9P5C863"/>
<dbReference type="Gene3D" id="3.50.50.60">
    <property type="entry name" value="FAD/NAD(P)-binding domain"/>
    <property type="match status" value="1"/>
</dbReference>
<keyword evidence="7" id="KW-1185">Reference proteome</keyword>
<evidence type="ECO:0000259" key="5">
    <source>
        <dbReference type="Pfam" id="PF01494"/>
    </source>
</evidence>
<name>A0A9P5C863_9HYPO</name>
<keyword evidence="2" id="KW-0274">FAD</keyword>
<dbReference type="Proteomes" id="UP000801864">
    <property type="component" value="Unassembled WGS sequence"/>
</dbReference>
<dbReference type="SUPFAM" id="SSF51905">
    <property type="entry name" value="FAD/NAD(P)-binding domain"/>
    <property type="match status" value="1"/>
</dbReference>
<evidence type="ECO:0000313" key="7">
    <source>
        <dbReference type="Proteomes" id="UP000801864"/>
    </source>
</evidence>
<accession>A0A9P5C863</accession>
<gene>
    <name evidence="6" type="ORF">CFAM422_013041</name>
</gene>
<evidence type="ECO:0000256" key="3">
    <source>
        <dbReference type="ARBA" id="ARBA00023002"/>
    </source>
</evidence>
<dbReference type="GO" id="GO:0004497">
    <property type="term" value="F:monooxygenase activity"/>
    <property type="evidence" value="ECO:0007669"/>
    <property type="project" value="UniProtKB-KW"/>
</dbReference>
<dbReference type="PRINTS" id="PR00420">
    <property type="entry name" value="RNGMNOXGNASE"/>
</dbReference>
<feature type="domain" description="FAD-binding" evidence="5">
    <location>
        <begin position="38"/>
        <end position="377"/>
    </location>
</feature>
<protein>
    <submittedName>
        <fullName evidence="6">Tetracycline resistance protein from transposon</fullName>
    </submittedName>
</protein>
<keyword evidence="1" id="KW-0285">Flavoprotein</keyword>
<evidence type="ECO:0000313" key="6">
    <source>
        <dbReference type="EMBL" id="KAF3055527.1"/>
    </source>
</evidence>
<dbReference type="GO" id="GO:0071949">
    <property type="term" value="F:FAD binding"/>
    <property type="evidence" value="ECO:0007669"/>
    <property type="project" value="InterPro"/>
</dbReference>
<feature type="non-terminal residue" evidence="6">
    <location>
        <position position="1"/>
    </location>
</feature>
<organism evidence="6 7">
    <name type="scientific">Trichoderma lentiforme</name>
    <dbReference type="NCBI Taxonomy" id="1567552"/>
    <lineage>
        <taxon>Eukaryota</taxon>
        <taxon>Fungi</taxon>
        <taxon>Dikarya</taxon>
        <taxon>Ascomycota</taxon>
        <taxon>Pezizomycotina</taxon>
        <taxon>Sordariomycetes</taxon>
        <taxon>Hypocreomycetidae</taxon>
        <taxon>Hypocreales</taxon>
        <taxon>Hypocreaceae</taxon>
        <taxon>Trichoderma</taxon>
    </lineage>
</organism>